<dbReference type="PANTHER" id="PTHR43477:SF1">
    <property type="entry name" value="DIHYDROANTICAPSIN 7-DEHYDROGENASE"/>
    <property type="match status" value="1"/>
</dbReference>
<protein>
    <submittedName>
        <fullName evidence="4">SDR family oxidoreductase</fullName>
    </submittedName>
</protein>
<dbReference type="InterPro" id="IPR036291">
    <property type="entry name" value="NAD(P)-bd_dom_sf"/>
</dbReference>
<sequence>MAKLMGKKVIVIGGSSGIGLGVAIAALQRGAEVVIVGRSEDKFQAAAETLPAGTRLRGISADLTREAEMGRLFGEIGAFDHLVSTAGTLPPGDPIDRTDIDGVRAFLNNKLVGAVLVAKHAVRALRRGGSLTFTSGINKDRPPAPGGAVVAAVAGSFGYLAHALSLELAPTRVNVVSPGWVDTPMFDELAGTAKTSYFESMAARLPVGRIATPADVAPAYIYAMESEFTTGQTLNIDGGQSLICVPRSPSIHSTLHQSGEHTESLCITLRGPRNQAMLLISCADQLRPLEDCRARPRPGLGEGRSQLGRYPWQTDGRPCSPQFEIGRGSSGPTCPCRRT</sequence>
<organism evidence="4 5">
    <name type="scientific">Brucella tritici</name>
    <dbReference type="NCBI Taxonomy" id="94626"/>
    <lineage>
        <taxon>Bacteria</taxon>
        <taxon>Pseudomonadati</taxon>
        <taxon>Pseudomonadota</taxon>
        <taxon>Alphaproteobacteria</taxon>
        <taxon>Hyphomicrobiales</taxon>
        <taxon>Brucellaceae</taxon>
        <taxon>Brucella/Ochrobactrum group</taxon>
        <taxon>Brucella</taxon>
    </lineage>
</organism>
<proteinExistence type="inferred from homology"/>
<accession>A0A6L3Y3V8</accession>
<evidence type="ECO:0000256" key="1">
    <source>
        <dbReference type="ARBA" id="ARBA00006484"/>
    </source>
</evidence>
<comment type="similarity">
    <text evidence="1">Belongs to the short-chain dehydrogenases/reductases (SDR) family.</text>
</comment>
<dbReference type="EMBL" id="WBVX01000047">
    <property type="protein sequence ID" value="KAB2676361.1"/>
    <property type="molecule type" value="Genomic_DNA"/>
</dbReference>
<comment type="caution">
    <text evidence="4">The sequence shown here is derived from an EMBL/GenBank/DDBJ whole genome shotgun (WGS) entry which is preliminary data.</text>
</comment>
<dbReference type="Proteomes" id="UP000481643">
    <property type="component" value="Unassembled WGS sequence"/>
</dbReference>
<evidence type="ECO:0000256" key="3">
    <source>
        <dbReference type="SAM" id="MobiDB-lite"/>
    </source>
</evidence>
<dbReference type="AlphaFoldDB" id="A0A6L3Y3V8"/>
<feature type="region of interest" description="Disordered" evidence="3">
    <location>
        <begin position="294"/>
        <end position="339"/>
    </location>
</feature>
<dbReference type="RefSeq" id="WP_151654024.1">
    <property type="nucleotide sequence ID" value="NZ_WBVX01000047.1"/>
</dbReference>
<reference evidence="4 5" key="1">
    <citation type="submission" date="2019-09" db="EMBL/GenBank/DDBJ databases">
        <title>Taxonomic organization of the family Brucellaceae based on a phylogenomic approach.</title>
        <authorList>
            <person name="Leclercq S."/>
            <person name="Cloeckaert A."/>
            <person name="Zygmunt M.S."/>
        </authorList>
    </citation>
    <scope>NUCLEOTIDE SEQUENCE [LARGE SCALE GENOMIC DNA]</scope>
    <source>
        <strain evidence="4 5">WS1830</strain>
    </source>
</reference>
<dbReference type="PRINTS" id="PR00081">
    <property type="entry name" value="GDHRDH"/>
</dbReference>
<dbReference type="GO" id="GO:0016491">
    <property type="term" value="F:oxidoreductase activity"/>
    <property type="evidence" value="ECO:0007669"/>
    <property type="project" value="UniProtKB-KW"/>
</dbReference>
<dbReference type="PANTHER" id="PTHR43477">
    <property type="entry name" value="DIHYDROANTICAPSIN 7-DEHYDROGENASE"/>
    <property type="match status" value="1"/>
</dbReference>
<gene>
    <name evidence="4" type="ORF">F9L08_26500</name>
</gene>
<dbReference type="InterPro" id="IPR051122">
    <property type="entry name" value="SDR_DHRS6-like"/>
</dbReference>
<evidence type="ECO:0000313" key="4">
    <source>
        <dbReference type="EMBL" id="KAB2676361.1"/>
    </source>
</evidence>
<evidence type="ECO:0000256" key="2">
    <source>
        <dbReference type="ARBA" id="ARBA00023002"/>
    </source>
</evidence>
<name>A0A6L3Y3V8_9HYPH</name>
<dbReference type="SUPFAM" id="SSF51735">
    <property type="entry name" value="NAD(P)-binding Rossmann-fold domains"/>
    <property type="match status" value="1"/>
</dbReference>
<keyword evidence="2" id="KW-0560">Oxidoreductase</keyword>
<dbReference type="Pfam" id="PF13561">
    <property type="entry name" value="adh_short_C2"/>
    <property type="match status" value="1"/>
</dbReference>
<dbReference type="Gene3D" id="3.40.50.720">
    <property type="entry name" value="NAD(P)-binding Rossmann-like Domain"/>
    <property type="match status" value="1"/>
</dbReference>
<evidence type="ECO:0000313" key="5">
    <source>
        <dbReference type="Proteomes" id="UP000481643"/>
    </source>
</evidence>
<dbReference type="InterPro" id="IPR002347">
    <property type="entry name" value="SDR_fam"/>
</dbReference>